<dbReference type="Gene3D" id="2.60.120.330">
    <property type="entry name" value="B-lactam Antibiotic, Isopenicillin N Synthase, Chain"/>
    <property type="match status" value="1"/>
</dbReference>
<dbReference type="InterPro" id="IPR027443">
    <property type="entry name" value="IPNS-like_sf"/>
</dbReference>
<reference evidence="5" key="1">
    <citation type="journal article" date="2017" name="Nat. Microbiol.">
        <title>Global analysis of biosynthetic gene clusters reveals vast potential of secondary metabolite production in Penicillium species.</title>
        <authorList>
            <person name="Nielsen J.C."/>
            <person name="Grijseels S."/>
            <person name="Prigent S."/>
            <person name="Ji B."/>
            <person name="Dainat J."/>
            <person name="Nielsen K.F."/>
            <person name="Frisvad J.C."/>
            <person name="Workman M."/>
            <person name="Nielsen J."/>
        </authorList>
    </citation>
    <scope>NUCLEOTIDE SEQUENCE [LARGE SCALE GENOMIC DNA]</scope>
    <source>
        <strain evidence="5">IBT 24891</strain>
    </source>
</reference>
<sequence>MDAKLMDGTQVAETGHIPILDLSNLGSSDPQKRRELAQSVYDACTKVGFFYIKNHGVPESLITRVHDAAEKFFGLPEEKKMNLYIGNSKKYRGYSPIGGERSTGTDDNPVPKGEETGVLSEAFDIGYETAMELQTSVGYPQPQDIYDLYGDNQWPTNETLPAFAETYIQYCTAIIKLCRKLMRIFAIALDVPETFFDSKMKHPGVTSRMMHYPAQPVGDLREGLGAHTDWECFTILSQGKVPGLQILSHDGAWITAPPIPGTLVVNIADCLSTWTNKKFKSTIHRVVNISGEERYSIPFFFGIDYDATVSVLENHTSEDNPPCREPFKAGEWVREKLSRAYLGYEGA</sequence>
<dbReference type="Pfam" id="PF14226">
    <property type="entry name" value="DIOX_N"/>
    <property type="match status" value="1"/>
</dbReference>
<dbReference type="OrthoDB" id="288590at2759"/>
<dbReference type="STRING" id="303698.A0A1V6TYY3"/>
<evidence type="ECO:0000256" key="1">
    <source>
        <dbReference type="ARBA" id="ARBA00008056"/>
    </source>
</evidence>
<comment type="caution">
    <text evidence="4">The sequence shown here is derived from an EMBL/GenBank/DDBJ whole genome shotgun (WGS) entry which is preliminary data.</text>
</comment>
<keyword evidence="5" id="KW-1185">Reference proteome</keyword>
<evidence type="ECO:0000259" key="3">
    <source>
        <dbReference type="PROSITE" id="PS51471"/>
    </source>
</evidence>
<evidence type="ECO:0000313" key="5">
    <source>
        <dbReference type="Proteomes" id="UP000191285"/>
    </source>
</evidence>
<proteinExistence type="inferred from homology"/>
<dbReference type="GO" id="GO:0046872">
    <property type="term" value="F:metal ion binding"/>
    <property type="evidence" value="ECO:0007669"/>
    <property type="project" value="UniProtKB-KW"/>
</dbReference>
<keyword evidence="2" id="KW-0408">Iron</keyword>
<dbReference type="PROSITE" id="PS51471">
    <property type="entry name" value="FE2OG_OXY"/>
    <property type="match status" value="1"/>
</dbReference>
<accession>A0A1V6TYY3</accession>
<dbReference type="GO" id="GO:0044283">
    <property type="term" value="P:small molecule biosynthetic process"/>
    <property type="evidence" value="ECO:0007669"/>
    <property type="project" value="UniProtKB-ARBA"/>
</dbReference>
<evidence type="ECO:0000313" key="4">
    <source>
        <dbReference type="EMBL" id="OQE31436.1"/>
    </source>
</evidence>
<comment type="similarity">
    <text evidence="1 2">Belongs to the iron/ascorbate-dependent oxidoreductase family.</text>
</comment>
<evidence type="ECO:0000256" key="2">
    <source>
        <dbReference type="RuleBase" id="RU003682"/>
    </source>
</evidence>
<dbReference type="PANTHER" id="PTHR47990">
    <property type="entry name" value="2-OXOGLUTARATE (2OG) AND FE(II)-DEPENDENT OXYGENASE SUPERFAMILY PROTEIN-RELATED"/>
    <property type="match status" value="1"/>
</dbReference>
<dbReference type="EMBL" id="MLKD01000001">
    <property type="protein sequence ID" value="OQE31436.1"/>
    <property type="molecule type" value="Genomic_DNA"/>
</dbReference>
<dbReference type="InterPro" id="IPR050231">
    <property type="entry name" value="Iron_ascorbate_oxido_reductase"/>
</dbReference>
<dbReference type="Pfam" id="PF03171">
    <property type="entry name" value="2OG-FeII_Oxy"/>
    <property type="match status" value="1"/>
</dbReference>
<protein>
    <recommendedName>
        <fullName evidence="3">Fe2OG dioxygenase domain-containing protein</fullName>
    </recommendedName>
</protein>
<dbReference type="PRINTS" id="PR00682">
    <property type="entry name" value="IPNSYNTHASE"/>
</dbReference>
<dbReference type="AlphaFoldDB" id="A0A1V6TYY3"/>
<dbReference type="InterPro" id="IPR026992">
    <property type="entry name" value="DIOX_N"/>
</dbReference>
<dbReference type="Proteomes" id="UP000191285">
    <property type="component" value="Unassembled WGS sequence"/>
</dbReference>
<feature type="domain" description="Fe2OG dioxygenase" evidence="3">
    <location>
        <begin position="201"/>
        <end position="303"/>
    </location>
</feature>
<dbReference type="InterPro" id="IPR005123">
    <property type="entry name" value="Oxoglu/Fe-dep_dioxygenase_dom"/>
</dbReference>
<dbReference type="SUPFAM" id="SSF51197">
    <property type="entry name" value="Clavaminate synthase-like"/>
    <property type="match status" value="1"/>
</dbReference>
<keyword evidence="2" id="KW-0479">Metal-binding</keyword>
<dbReference type="GO" id="GO:0016491">
    <property type="term" value="F:oxidoreductase activity"/>
    <property type="evidence" value="ECO:0007669"/>
    <property type="project" value="UniProtKB-KW"/>
</dbReference>
<name>A0A1V6TYY3_9EURO</name>
<dbReference type="InterPro" id="IPR044861">
    <property type="entry name" value="IPNS-like_FE2OG_OXY"/>
</dbReference>
<keyword evidence="2" id="KW-0560">Oxidoreductase</keyword>
<gene>
    <name evidence="4" type="ORF">PENSTE_c001G10088</name>
</gene>
<organism evidence="4 5">
    <name type="scientific">Penicillium steckii</name>
    <dbReference type="NCBI Taxonomy" id="303698"/>
    <lineage>
        <taxon>Eukaryota</taxon>
        <taxon>Fungi</taxon>
        <taxon>Dikarya</taxon>
        <taxon>Ascomycota</taxon>
        <taxon>Pezizomycotina</taxon>
        <taxon>Eurotiomycetes</taxon>
        <taxon>Eurotiomycetidae</taxon>
        <taxon>Eurotiales</taxon>
        <taxon>Aspergillaceae</taxon>
        <taxon>Penicillium</taxon>
    </lineage>
</organism>